<dbReference type="Pfam" id="PF01391">
    <property type="entry name" value="Collagen"/>
    <property type="match status" value="1"/>
</dbReference>
<feature type="compositionally biased region" description="Low complexity" evidence="4">
    <location>
        <begin position="12"/>
        <end position="25"/>
    </location>
</feature>
<dbReference type="PANTHER" id="PTHR15427:SF50">
    <property type="entry name" value="COMPLEMENT C1Q TUMOR NECROSIS FACTOR-RELATED PROTEIN 2-LIKE"/>
    <property type="match status" value="1"/>
</dbReference>
<accession>A0A9J7MZ30</accession>
<dbReference type="Gene3D" id="2.60.120.40">
    <property type="match status" value="1"/>
</dbReference>
<dbReference type="KEGG" id="bfo:118422019"/>
<evidence type="ECO:0000256" key="2">
    <source>
        <dbReference type="ARBA" id="ARBA00022525"/>
    </source>
</evidence>
<evidence type="ECO:0000256" key="3">
    <source>
        <dbReference type="ARBA" id="ARBA00022729"/>
    </source>
</evidence>
<evidence type="ECO:0000313" key="7">
    <source>
        <dbReference type="RefSeq" id="XP_035685416.1"/>
    </source>
</evidence>
<evidence type="ECO:0000256" key="1">
    <source>
        <dbReference type="ARBA" id="ARBA00004613"/>
    </source>
</evidence>
<dbReference type="RefSeq" id="XP_035685416.1">
    <property type="nucleotide sequence ID" value="XM_035829523.1"/>
</dbReference>
<evidence type="ECO:0000256" key="4">
    <source>
        <dbReference type="SAM" id="MobiDB-lite"/>
    </source>
</evidence>
<dbReference type="AlphaFoldDB" id="A0A9J7MZ30"/>
<dbReference type="Pfam" id="PF00386">
    <property type="entry name" value="C1q"/>
    <property type="match status" value="1"/>
</dbReference>
<dbReference type="OMA" id="HSKEHYL"/>
<evidence type="ECO:0000259" key="5">
    <source>
        <dbReference type="PROSITE" id="PS50871"/>
    </source>
</evidence>
<dbReference type="InterPro" id="IPR008983">
    <property type="entry name" value="Tumour_necrosis_fac-like_dom"/>
</dbReference>
<reference evidence="7" key="2">
    <citation type="submission" date="2025-08" db="UniProtKB">
        <authorList>
            <consortium name="RefSeq"/>
        </authorList>
    </citation>
    <scope>IDENTIFICATION</scope>
    <source>
        <strain evidence="7">S238N-H82</strain>
        <tissue evidence="7">Testes</tissue>
    </source>
</reference>
<feature type="domain" description="C1q" evidence="5">
    <location>
        <begin position="48"/>
        <end position="189"/>
    </location>
</feature>
<protein>
    <submittedName>
        <fullName evidence="7">Complement C1q tumor necrosis factor-related protein 5-like</fullName>
    </submittedName>
</protein>
<dbReference type="InterPro" id="IPR050392">
    <property type="entry name" value="Collagen/C1q_domain"/>
</dbReference>
<organism evidence="6 7">
    <name type="scientific">Branchiostoma floridae</name>
    <name type="common">Florida lancelet</name>
    <name type="synonym">Amphioxus</name>
    <dbReference type="NCBI Taxonomy" id="7739"/>
    <lineage>
        <taxon>Eukaryota</taxon>
        <taxon>Metazoa</taxon>
        <taxon>Chordata</taxon>
        <taxon>Cephalochordata</taxon>
        <taxon>Leptocardii</taxon>
        <taxon>Amphioxiformes</taxon>
        <taxon>Branchiostomatidae</taxon>
        <taxon>Branchiostoma</taxon>
    </lineage>
</organism>
<dbReference type="PANTHER" id="PTHR15427">
    <property type="entry name" value="EMILIN ELASTIN MICROFIBRIL INTERFACE-LOCATED PROTEIN ELASTIN MICROFIBRIL INTERFACER"/>
    <property type="match status" value="1"/>
</dbReference>
<reference evidence="6" key="1">
    <citation type="journal article" date="2020" name="Nat. Ecol. Evol.">
        <title>Deeply conserved synteny resolves early events in vertebrate evolution.</title>
        <authorList>
            <person name="Simakov O."/>
            <person name="Marletaz F."/>
            <person name="Yue J.X."/>
            <person name="O'Connell B."/>
            <person name="Jenkins J."/>
            <person name="Brandt A."/>
            <person name="Calef R."/>
            <person name="Tung C.H."/>
            <person name="Huang T.K."/>
            <person name="Schmutz J."/>
            <person name="Satoh N."/>
            <person name="Yu J.K."/>
            <person name="Putnam N.H."/>
            <person name="Green R.E."/>
            <person name="Rokhsar D.S."/>
        </authorList>
    </citation>
    <scope>NUCLEOTIDE SEQUENCE [LARGE SCALE GENOMIC DNA]</scope>
    <source>
        <strain evidence="6">S238N-H82</strain>
    </source>
</reference>
<evidence type="ECO:0000313" key="6">
    <source>
        <dbReference type="Proteomes" id="UP000001554"/>
    </source>
</evidence>
<dbReference type="GeneID" id="118422019"/>
<dbReference type="GO" id="GO:0005576">
    <property type="term" value="C:extracellular region"/>
    <property type="evidence" value="ECO:0007669"/>
    <property type="project" value="UniProtKB-SubCell"/>
</dbReference>
<proteinExistence type="predicted"/>
<dbReference type="SUPFAM" id="SSF49842">
    <property type="entry name" value="TNF-like"/>
    <property type="match status" value="1"/>
</dbReference>
<dbReference type="Proteomes" id="UP000001554">
    <property type="component" value="Chromosome 8"/>
</dbReference>
<sequence>MSHQGKPGERGAAGAPGVQGPAGPTGEKGDTGERGPAGETGTPGEDAPAPTVVAFSVARTDDMVSSPSSNKVVTYNVIITNLGDGYDRSTGKFTATVAGTYFFTFNGITFFLDDASYYLRLVKDGEFVVGLYEKNGPFEEHQASSNNAIVRLEAGEQVWVELGKGGHGLHSAYHRYLTFNGFLIGTGQE</sequence>
<dbReference type="PRINTS" id="PR00007">
    <property type="entry name" value="COMPLEMNTC1Q"/>
</dbReference>
<name>A0A9J7MZ30_BRAFL</name>
<dbReference type="PROSITE" id="PS50871">
    <property type="entry name" value="C1Q"/>
    <property type="match status" value="1"/>
</dbReference>
<keyword evidence="2" id="KW-0964">Secreted</keyword>
<dbReference type="SMART" id="SM00110">
    <property type="entry name" value="C1Q"/>
    <property type="match status" value="1"/>
</dbReference>
<keyword evidence="3" id="KW-0732">Signal</keyword>
<gene>
    <name evidence="7" type="primary">LOC118422019</name>
</gene>
<feature type="region of interest" description="Disordered" evidence="4">
    <location>
        <begin position="1"/>
        <end position="49"/>
    </location>
</feature>
<dbReference type="OrthoDB" id="6154955at2759"/>
<dbReference type="InterPro" id="IPR001073">
    <property type="entry name" value="C1q_dom"/>
</dbReference>
<dbReference type="InterPro" id="IPR008160">
    <property type="entry name" value="Collagen"/>
</dbReference>
<keyword evidence="6" id="KW-1185">Reference proteome</keyword>
<comment type="subcellular location">
    <subcellularLocation>
        <location evidence="1">Secreted</location>
    </subcellularLocation>
</comment>